<gene>
    <name evidence="2" type="ORF">HMN09_00599200</name>
</gene>
<dbReference type="GO" id="GO:0070939">
    <property type="term" value="C:Dsl1/NZR complex"/>
    <property type="evidence" value="ECO:0007669"/>
    <property type="project" value="InterPro"/>
</dbReference>
<evidence type="ECO:0008006" key="4">
    <source>
        <dbReference type="Google" id="ProtNLM"/>
    </source>
</evidence>
<proteinExistence type="predicted"/>
<reference evidence="2" key="1">
    <citation type="submission" date="2020-05" db="EMBL/GenBank/DDBJ databases">
        <title>Mycena genomes resolve the evolution of fungal bioluminescence.</title>
        <authorList>
            <person name="Tsai I.J."/>
        </authorList>
    </citation>
    <scope>NUCLEOTIDE SEQUENCE</scope>
    <source>
        <strain evidence="2">110903Hualien_Pintung</strain>
    </source>
</reference>
<dbReference type="InterPro" id="IPR042042">
    <property type="entry name" value="Tip20p_domB"/>
</dbReference>
<sequence length="882" mass="98040">MVVSREEDGRRHGVARSDLRDLFSSEREGIVDAFFVGPAICFRILRRLPRMTSLQIRSLLAPPDLNEAHKSAVSYVNKHFTSFDALDGLEDAVEEASRRNDELQAKLVNSQAGVDALVSQTRDAALAHSATAQDLSLQRHSLADELSYLVGQLTSSLSEQDEGPTLLEDIETLHRNLKELESVKGYVQVIHHALRLSEAACTQVRASPATAPLSQSSVTEYQALQQFVDHVAAAVSDVEDGTGKQTLNLVTFLEKIRDKCWADIKSALSSTLLAAAEKLGWPMPVNYVAASPEDRKSFEKAFADLCRLQTIGGKLRPPPNPKERSEKDGLYALQALVQPVSLRFKYHFEGTRQTNRIDKPEWYFTHVQNIIHEHQPFMEAVIQPLLAGTDYGAIVAWKEFSLLLFPLLARKLRRSMSSLLPHPPLLAHTIYQSLLFDAAVREEHFTLAGTSASKSGKSDDADKWDGISDVILGHEEWFAAWMAGEKHFAENQYNEIISATDAWQIADDEGEEGHTHTDLRSTASARRLKALVEQVTDRYSPLPQFAHRTRFLISVQIPLLENYYGRILSSLDAFETLSSAFVRAVPGALGVSLGGRDEGSVRVDTRRLTAGVEGVQRLCKAWLSSRYMEAAMEVWGDELFFLELWTEISRRASLRAQAQAAGSLPDPRSAGPQETVFEELIGLYRRLMERAEDMIVHQVCGEIESGLKAHFSATTTLPNPNHPSSPEVSLSQTLLGPISLLSTHLSYLRTTLPPNAMTSVYRNAAGRLAEFILQRQILYRGQIARQEAKSIYAECQLWVETCHAALGGALGGGGRTRVERPWLKLLQAGRLLDLEGDGRDKARDATFGARSADEWEELMLEVAGASELTLEEAQRIFRNVNE</sequence>
<dbReference type="Gene3D" id="1.20.58.1420">
    <property type="entry name" value="Dsl1p vesicle tethering complex, Tip20p subunit, domain B"/>
    <property type="match status" value="1"/>
</dbReference>
<organism evidence="2 3">
    <name type="scientific">Mycena chlorophos</name>
    <name type="common">Agaric fungus</name>
    <name type="synonym">Agaricus chlorophos</name>
    <dbReference type="NCBI Taxonomy" id="658473"/>
    <lineage>
        <taxon>Eukaryota</taxon>
        <taxon>Fungi</taxon>
        <taxon>Dikarya</taxon>
        <taxon>Basidiomycota</taxon>
        <taxon>Agaricomycotina</taxon>
        <taxon>Agaricomycetes</taxon>
        <taxon>Agaricomycetidae</taxon>
        <taxon>Agaricales</taxon>
        <taxon>Marasmiineae</taxon>
        <taxon>Mycenaceae</taxon>
        <taxon>Mycena</taxon>
    </lineage>
</organism>
<dbReference type="GO" id="GO:0060628">
    <property type="term" value="P:regulation of ER to Golgi vesicle-mediated transport"/>
    <property type="evidence" value="ECO:0007669"/>
    <property type="project" value="TreeGrafter"/>
</dbReference>
<protein>
    <recommendedName>
        <fullName evidence="4">RINT-1 family protein</fullName>
    </recommendedName>
</protein>
<dbReference type="InterPro" id="IPR042044">
    <property type="entry name" value="EXOC6PINT-1/Sec15/Tip20_C_dom2"/>
</dbReference>
<dbReference type="InterPro" id="IPR007528">
    <property type="entry name" value="RINT1_Tip20"/>
</dbReference>
<dbReference type="OrthoDB" id="407410at2759"/>
<evidence type="ECO:0000256" key="1">
    <source>
        <dbReference type="SAM" id="Coils"/>
    </source>
</evidence>
<dbReference type="GO" id="GO:0006890">
    <property type="term" value="P:retrograde vesicle-mediated transport, Golgi to endoplasmic reticulum"/>
    <property type="evidence" value="ECO:0007669"/>
    <property type="project" value="InterPro"/>
</dbReference>
<keyword evidence="1" id="KW-0175">Coiled coil</keyword>
<comment type="caution">
    <text evidence="2">The sequence shown here is derived from an EMBL/GenBank/DDBJ whole genome shotgun (WGS) entry which is preliminary data.</text>
</comment>
<accession>A0A8H6T471</accession>
<keyword evidence="3" id="KW-1185">Reference proteome</keyword>
<dbReference type="Proteomes" id="UP000613580">
    <property type="component" value="Unassembled WGS sequence"/>
</dbReference>
<dbReference type="PROSITE" id="PS51386">
    <property type="entry name" value="RINT1_TIP20"/>
    <property type="match status" value="1"/>
</dbReference>
<dbReference type="EMBL" id="JACAZE010000007">
    <property type="protein sequence ID" value="KAF7310564.1"/>
    <property type="molecule type" value="Genomic_DNA"/>
</dbReference>
<dbReference type="GO" id="GO:0006888">
    <property type="term" value="P:endoplasmic reticulum to Golgi vesicle-mediated transport"/>
    <property type="evidence" value="ECO:0007669"/>
    <property type="project" value="InterPro"/>
</dbReference>
<dbReference type="AlphaFoldDB" id="A0A8H6T471"/>
<feature type="coiled-coil region" evidence="1">
    <location>
        <begin position="86"/>
        <end position="113"/>
    </location>
</feature>
<dbReference type="PANTHER" id="PTHR13520:SF0">
    <property type="entry name" value="RAD50-INTERACTING PROTEIN 1"/>
    <property type="match status" value="1"/>
</dbReference>
<name>A0A8H6T471_MYCCL</name>
<evidence type="ECO:0000313" key="3">
    <source>
        <dbReference type="Proteomes" id="UP000613580"/>
    </source>
</evidence>
<evidence type="ECO:0000313" key="2">
    <source>
        <dbReference type="EMBL" id="KAF7310564.1"/>
    </source>
</evidence>
<dbReference type="PANTHER" id="PTHR13520">
    <property type="entry name" value="RAD50-INTERACTING PROTEIN 1 RINT-1"/>
    <property type="match status" value="1"/>
</dbReference>
<dbReference type="Gene3D" id="1.20.58.670">
    <property type="entry name" value="Dsl1p vesicle tethering complex, Tip20p subunit, domain D"/>
    <property type="match status" value="1"/>
</dbReference>
<dbReference type="Pfam" id="PF04437">
    <property type="entry name" value="RINT1_TIP1"/>
    <property type="match status" value="1"/>
</dbReference>